<dbReference type="Proteomes" id="UP001177021">
    <property type="component" value="Unassembled WGS sequence"/>
</dbReference>
<dbReference type="EMBL" id="CASHSV030000002">
    <property type="protein sequence ID" value="CAJ2634991.1"/>
    <property type="molecule type" value="Genomic_DNA"/>
</dbReference>
<name>A0ACB0ISJ7_TRIPR</name>
<comment type="caution">
    <text evidence="1">The sequence shown here is derived from an EMBL/GenBank/DDBJ whole genome shotgun (WGS) entry which is preliminary data.</text>
</comment>
<gene>
    <name evidence="1" type="ORF">MILVUS5_LOCUS5768</name>
</gene>
<proteinExistence type="predicted"/>
<accession>A0ACB0ISJ7</accession>
<protein>
    <submittedName>
        <fullName evidence="1">Uncharacterized protein</fullName>
    </submittedName>
</protein>
<evidence type="ECO:0000313" key="2">
    <source>
        <dbReference type="Proteomes" id="UP001177021"/>
    </source>
</evidence>
<keyword evidence="2" id="KW-1185">Reference proteome</keyword>
<organism evidence="1 2">
    <name type="scientific">Trifolium pratense</name>
    <name type="common">Red clover</name>
    <dbReference type="NCBI Taxonomy" id="57577"/>
    <lineage>
        <taxon>Eukaryota</taxon>
        <taxon>Viridiplantae</taxon>
        <taxon>Streptophyta</taxon>
        <taxon>Embryophyta</taxon>
        <taxon>Tracheophyta</taxon>
        <taxon>Spermatophyta</taxon>
        <taxon>Magnoliopsida</taxon>
        <taxon>eudicotyledons</taxon>
        <taxon>Gunneridae</taxon>
        <taxon>Pentapetalae</taxon>
        <taxon>rosids</taxon>
        <taxon>fabids</taxon>
        <taxon>Fabales</taxon>
        <taxon>Fabaceae</taxon>
        <taxon>Papilionoideae</taxon>
        <taxon>50 kb inversion clade</taxon>
        <taxon>NPAAA clade</taxon>
        <taxon>Hologalegina</taxon>
        <taxon>IRL clade</taxon>
        <taxon>Trifolieae</taxon>
        <taxon>Trifolium</taxon>
    </lineage>
</organism>
<reference evidence="1" key="1">
    <citation type="submission" date="2023-10" db="EMBL/GenBank/DDBJ databases">
        <authorList>
            <person name="Rodriguez Cubillos JULIANA M."/>
            <person name="De Vega J."/>
        </authorList>
    </citation>
    <scope>NUCLEOTIDE SEQUENCE</scope>
</reference>
<sequence>MDPRRSDRRALPVEYIFRGRAALINDMARSSGLRSGVTDDGKGGVHQQKTLQHPNQNEFEVHAKLKKLVIKVDVHDDKVKQKAMKTLSSVSGVESLSVDMNEKKITVIGAVDPVYMVKKLRKICQAEIVSVGPFKEPEKKKEKPKKEEKELVDSSTSSLFSSSPSDSRVTHDVFINFSPKDDSKNFVSRLNVALAKAGIECYTNYLHKGTHGLGLEELLLEDTHISILVFSQNYTESNSCLNELHQIMKCRRTHGHMVMPVFYDVDPSVVRHQQGAFGKKLHATAENRYLDRELRENTLLSWKSALTQAASLIGWDATNYRNEAELMQQIVGDILRKLKRGIPGGMELHVRKVTELIVNQSSKVSLIGIWGMGGSGKTTTAKAIYNRLQDKFLNTSFIENVKKVCELENSGIIHLQQQLLSDILKTNMMIRSIAEGEMMISERFQGKKVLVVLDDVTTFDQLKALCANRNLFGPGSVIIVTTRDVQLLKLSKVDYVYTMKEMDENESLELFSWYAFRQPSPIKDFNELSRNVIAYCIELPLVLEVLGSYLFAKTKQEWLSVLSKLERIPNDQVHEKLRISYDGLEDIMVKDIFLDICCFFIGKDRDYVTDILNGCGLYADVGIAVLIERRLVKIEKNNKLGMHDLIRDMGREIVRKSSTEEPGKRSRLWIHDDVDDVLTKYTGTETVKGLVLKSQGTGRVSFNTNSFKEMKKLRLLQLDRVDLTGDYGNLSKELKWVHWQGFTCNFIPDDFHQENLVVFELKHSNIKQVWNETKVLVNLKILNISHSRYLKSTPDFSKLPYLEKLIMKDCPCLSEIHPSIGDLNNLLLINLKDCTGLNNLPKKIYQLKSLKTLILSGCLKIDKLEEDIKQMESLTTLIAKNTAIKEVPFSIVLVNLKILNLSHSRYLKSSPDFSKLPNLEKLIMKDCPCLSEIHPSIGDLNNLHLINLKDCTGLGNLSEKIFQQKSLITLNLSGCLKIDEKHADEKNVSKNDVDAKSKGGSSRCDNQRDVDEACKRHVEILNQSEDADEKGALVNNVDVNRRMVEQIPYAVAESLFNRLASTTFREHGRIYSVMDELERLKNNVESIRAVLPDAQKKQEQDCAVQNWITSLKDVLHLADDLLDKFIIEGMRYKEDASDKNQLTWGHSSSHNFLHQKVAPEIEKIQKKFDDVLEEMDRLKLSPKAAVVKQTDSLRSKSISFLLENDITGRDDDKEEIINLLRQPHGNISSIAIGGIGGIGKTTLAQLVYNDVEVQNHFEKRMWVCASNHFDVKTIVKKMLESLIDSKIDAKLSFEYIQHKLRENLTGERYLLVLDDICNGSHENWTQLRTYLMCGSKDSKVLMTTRSKNLSEIPKASNLWVLNGLTLDVSWNMLKKITFGKDTSVVNKKFESIGKRIANKCRGVPLAIRALGGLLQSKSEEREWINVLQGDFWKLCEDKECIMPILKLSYQSLSLRLRQCFAYCALYPKDWEIKKDLLIQLWMAQGYLDCTDEKTLMEDVGNEFVKIFLMKSFFQDAKVGEDGDIVSFKMHDLMHDLATQVVGNDCCYLDRETKIWVQRPIHVSLEPNAVHLLDSLDASRLRTLILLSSNEEEELNGDELLVISKFKHLRVLKLSHCSLSKLSTSIGKLKHLRYLNLSHCRGLGSLYKSISSLVLLQTLILTPKEKFEFSTEVVSKLINLRHLHISNWEASRDERPSEFVKLSIWKYEGMVFSKWLSPLTNIVEISFFLCGSLQHLPPLEHLPFLKSLHISFLEELEYIYYEQQDFTSAFFPSLESLTLQFCYKLRGWWRMGDDFNNTTCSLNLSLPPFPRLSQLSIIGCRILTFMPAFPNLENRLELYNSSVETLVATLSTVALESLNDFPPLSMLKSLHIDGVNLDVKRIPADWMQNLTSLQFLQINWFSCEAFQEIETWFKDDLKCLPSLQTITFHNCEDLEALPDWICNFSSLQHLRVYDCINLVSLPEGMPCLTNLQTLEIIGCPLLDEECQAKTDETWPKIRHVPMIILSSLH</sequence>
<evidence type="ECO:0000313" key="1">
    <source>
        <dbReference type="EMBL" id="CAJ2634991.1"/>
    </source>
</evidence>